<reference evidence="2 3" key="1">
    <citation type="submission" date="2016-09" db="EMBL/GenBank/DDBJ databases">
        <authorList>
            <person name="Capua I."/>
            <person name="De Benedictis P."/>
            <person name="Joannis T."/>
            <person name="Lombin L.H."/>
            <person name="Cattoli G."/>
        </authorList>
    </citation>
    <scope>NUCLEOTIDE SEQUENCE [LARGE SCALE GENOMIC DNA]</scope>
    <source>
        <strain evidence="2 3">ANC 4671</strain>
    </source>
</reference>
<accession>A0A1E7RDJ2</accession>
<protein>
    <submittedName>
        <fullName evidence="2">Uncharacterized protein</fullName>
    </submittedName>
</protein>
<proteinExistence type="predicted"/>
<dbReference type="EMBL" id="MKKK01000009">
    <property type="protein sequence ID" value="OEY97411.1"/>
    <property type="molecule type" value="Genomic_DNA"/>
</dbReference>
<name>A0A1E7RDJ2_9GAMM</name>
<gene>
    <name evidence="2" type="ORF">BJI46_09920</name>
</gene>
<keyword evidence="3" id="KW-1185">Reference proteome</keyword>
<comment type="caution">
    <text evidence="2">The sequence shown here is derived from an EMBL/GenBank/DDBJ whole genome shotgun (WGS) entry which is preliminary data.</text>
</comment>
<feature type="signal peptide" evidence="1">
    <location>
        <begin position="1"/>
        <end position="23"/>
    </location>
</feature>
<dbReference type="RefSeq" id="WP_070069123.1">
    <property type="nucleotide sequence ID" value="NZ_MKKK01000009.1"/>
</dbReference>
<dbReference type="STRING" id="1262585.BJI46_09920"/>
<evidence type="ECO:0000313" key="3">
    <source>
        <dbReference type="Proteomes" id="UP000185895"/>
    </source>
</evidence>
<dbReference type="Proteomes" id="UP000185895">
    <property type="component" value="Unassembled WGS sequence"/>
</dbReference>
<organism evidence="2 3">
    <name type="scientific">Acinetobacter qingfengensis</name>
    <dbReference type="NCBI Taxonomy" id="1262585"/>
    <lineage>
        <taxon>Bacteria</taxon>
        <taxon>Pseudomonadati</taxon>
        <taxon>Pseudomonadota</taxon>
        <taxon>Gammaproteobacteria</taxon>
        <taxon>Moraxellales</taxon>
        <taxon>Moraxellaceae</taxon>
        <taxon>Acinetobacter</taxon>
    </lineage>
</organism>
<evidence type="ECO:0000313" key="2">
    <source>
        <dbReference type="EMBL" id="OEY97411.1"/>
    </source>
</evidence>
<evidence type="ECO:0000256" key="1">
    <source>
        <dbReference type="SAM" id="SignalP"/>
    </source>
</evidence>
<sequence length="124" mass="13262">MKAKILSTALLITASLSSSVLFAAPQDPSKSTNVKSTLISNCKEAATTQGKLASADADKFCKCQVEAEGRVTESQKWEIISLQNQKKDPSTLAFVQQNKKTFETCLGPQLISKLQSAAQAAAQK</sequence>
<feature type="chain" id="PRO_5043144656" evidence="1">
    <location>
        <begin position="24"/>
        <end position="124"/>
    </location>
</feature>
<dbReference type="OrthoDB" id="6711597at2"/>
<keyword evidence="1" id="KW-0732">Signal</keyword>
<dbReference type="AlphaFoldDB" id="A0A1E7RDJ2"/>